<keyword evidence="2" id="KW-0614">Plasmid</keyword>
<organism evidence="2 3">
    <name type="scientific">Streptomyces leeuwenhoekii</name>
    <dbReference type="NCBI Taxonomy" id="1437453"/>
    <lineage>
        <taxon>Bacteria</taxon>
        <taxon>Bacillati</taxon>
        <taxon>Actinomycetota</taxon>
        <taxon>Actinomycetes</taxon>
        <taxon>Kitasatosporales</taxon>
        <taxon>Streptomycetaceae</taxon>
        <taxon>Streptomyces</taxon>
    </lineage>
</organism>
<dbReference type="Proteomes" id="UP000035016">
    <property type="component" value="Plasmid pSLE1"/>
</dbReference>
<protein>
    <submittedName>
        <fullName evidence="2">Sle1_094 protein</fullName>
    </submittedName>
</protein>
<proteinExistence type="predicted"/>
<evidence type="ECO:0000313" key="3">
    <source>
        <dbReference type="Proteomes" id="UP000035016"/>
    </source>
</evidence>
<evidence type="ECO:0000313" key="2">
    <source>
        <dbReference type="EMBL" id="CQR59261.1"/>
    </source>
</evidence>
<dbReference type="EMBL" id="LN831788">
    <property type="protein sequence ID" value="CQR59261.1"/>
    <property type="molecule type" value="Genomic_DNA"/>
</dbReference>
<dbReference type="AlphaFoldDB" id="A0A0F7VR33"/>
<sequence length="103" mass="11014">MRRPASQQRPCAPQALCPTGQAPRTVETMGATRQALCAGRGDGSDCPNGEVLTVEDGAAEVRCEECRHYWELDETEPGRRPVVDDGLTRPLGDPREAGHGTAA</sequence>
<gene>
    <name evidence="2" type="ORF">sle1_094</name>
</gene>
<accession>A0A0F7VR33</accession>
<reference evidence="3" key="1">
    <citation type="submission" date="2015-02" db="EMBL/GenBank/DDBJ databases">
        <authorList>
            <person name="Gomez-Escribano P.J."/>
        </authorList>
    </citation>
    <scope>NUCLEOTIDE SEQUENCE [LARGE SCALE GENOMIC DNA]</scope>
    <source>
        <strain evidence="3">C34 (DSM 42122 / NRRL B-24963)</strain>
        <plasmid evidence="3">pSLE1</plasmid>
    </source>
</reference>
<evidence type="ECO:0000256" key="1">
    <source>
        <dbReference type="SAM" id="MobiDB-lite"/>
    </source>
</evidence>
<name>A0A0F7VR33_STRLW</name>
<feature type="region of interest" description="Disordered" evidence="1">
    <location>
        <begin position="1"/>
        <end position="23"/>
    </location>
</feature>
<dbReference type="KEGG" id="sle:sle1_094"/>
<feature type="region of interest" description="Disordered" evidence="1">
    <location>
        <begin position="74"/>
        <end position="103"/>
    </location>
</feature>
<geneLocation type="plasmid" evidence="2 3">
    <name>pSLE1</name>
</geneLocation>
<dbReference type="PATRIC" id="fig|1437453.6.peg.7220"/>